<dbReference type="EC" id="1.1.1.-" evidence="2"/>
<dbReference type="RefSeq" id="WP_007254623.1">
    <property type="nucleotide sequence ID" value="NZ_CH724107.1"/>
</dbReference>
<protein>
    <submittedName>
        <fullName evidence="2">Short chain dehydrogenase</fullName>
        <ecNumber evidence="2">1.1.1.-</ecNumber>
    </submittedName>
</protein>
<keyword evidence="3" id="KW-1185">Reference proteome</keyword>
<sequence length="253" mass="26232">MEVSLAGRALIVTGAASGVGREVARCAAGAGAELLLTDRDAAGLDAVADDLGAARQVADLVEPDAPDAIAAAARVAYGRIDGLVNAAALTDRGALTDADPALWERLFAVNARAPFFLMQQAVRDMQARAAPGAIVNILSVNAHCGAPDLAVYSATKGALLTLTKNAARAHMAERIRVNGINLGWTLTEGEQRMQAETLGNGEDWAEALAPSRPLGRLLRPEEAARQAVWLLSDASAPLSGVAIDLEQKVHGAF</sequence>
<dbReference type="CDD" id="cd05233">
    <property type="entry name" value="SDR_c"/>
    <property type="match status" value="1"/>
</dbReference>
<dbReference type="STRING" id="314256.OG2516_05478"/>
<dbReference type="Pfam" id="PF13561">
    <property type="entry name" value="adh_short_C2"/>
    <property type="match status" value="1"/>
</dbReference>
<dbReference type="PANTHER" id="PTHR43975:SF2">
    <property type="entry name" value="EG:BACR7A4.14 PROTEIN-RELATED"/>
    <property type="match status" value="1"/>
</dbReference>
<dbReference type="PROSITE" id="PS00061">
    <property type="entry name" value="ADH_SHORT"/>
    <property type="match status" value="1"/>
</dbReference>
<comment type="similarity">
    <text evidence="1">Belongs to the short-chain dehydrogenases/reductases (SDR) family.</text>
</comment>
<dbReference type="NCBIfam" id="NF004847">
    <property type="entry name" value="PRK06198.1"/>
    <property type="match status" value="1"/>
</dbReference>
<dbReference type="HOGENOM" id="CLU_010194_1_0_5"/>
<dbReference type="PRINTS" id="PR00080">
    <property type="entry name" value="SDRFAMILY"/>
</dbReference>
<proteinExistence type="inferred from homology"/>
<dbReference type="SUPFAM" id="SSF51735">
    <property type="entry name" value="NAD(P)-binding Rossmann-fold domains"/>
    <property type="match status" value="1"/>
</dbReference>
<dbReference type="AlphaFoldDB" id="Q2CIQ6"/>
<dbReference type="EMBL" id="AAOT01000003">
    <property type="protein sequence ID" value="EAR52533.1"/>
    <property type="molecule type" value="Genomic_DNA"/>
</dbReference>
<comment type="caution">
    <text evidence="2">The sequence shown here is derived from an EMBL/GenBank/DDBJ whole genome shotgun (WGS) entry which is preliminary data.</text>
</comment>
<dbReference type="InterPro" id="IPR036291">
    <property type="entry name" value="NAD(P)-bd_dom_sf"/>
</dbReference>
<dbReference type="FunFam" id="3.40.50.720:FF:000084">
    <property type="entry name" value="Short-chain dehydrogenase reductase"/>
    <property type="match status" value="1"/>
</dbReference>
<dbReference type="PANTHER" id="PTHR43975">
    <property type="entry name" value="ZGC:101858"/>
    <property type="match status" value="1"/>
</dbReference>
<dbReference type="GO" id="GO:0016491">
    <property type="term" value="F:oxidoreductase activity"/>
    <property type="evidence" value="ECO:0007669"/>
    <property type="project" value="UniProtKB-KW"/>
</dbReference>
<evidence type="ECO:0000313" key="3">
    <source>
        <dbReference type="Proteomes" id="UP000003635"/>
    </source>
</evidence>
<name>Q2CIQ6_OCEGH</name>
<dbReference type="PRINTS" id="PR00081">
    <property type="entry name" value="GDHRDH"/>
</dbReference>
<evidence type="ECO:0000313" key="2">
    <source>
        <dbReference type="EMBL" id="EAR52533.1"/>
    </source>
</evidence>
<dbReference type="eggNOG" id="COG1028">
    <property type="taxonomic scope" value="Bacteria"/>
</dbReference>
<keyword evidence="2" id="KW-0560">Oxidoreductase</keyword>
<gene>
    <name evidence="2" type="ORF">OG2516_05478</name>
</gene>
<dbReference type="OrthoDB" id="7157698at2"/>
<accession>Q2CIQ6</accession>
<dbReference type="InterPro" id="IPR020904">
    <property type="entry name" value="Sc_DH/Rdtase_CS"/>
</dbReference>
<evidence type="ECO:0000256" key="1">
    <source>
        <dbReference type="ARBA" id="ARBA00006484"/>
    </source>
</evidence>
<dbReference type="Proteomes" id="UP000003635">
    <property type="component" value="Unassembled WGS sequence"/>
</dbReference>
<dbReference type="InterPro" id="IPR002347">
    <property type="entry name" value="SDR_fam"/>
</dbReference>
<organism evidence="2 3">
    <name type="scientific">Oceanicola granulosus (strain ATCC BAA-861 / DSM 15982 / KCTC 12143 / HTCC2516)</name>
    <dbReference type="NCBI Taxonomy" id="314256"/>
    <lineage>
        <taxon>Bacteria</taxon>
        <taxon>Pseudomonadati</taxon>
        <taxon>Pseudomonadota</taxon>
        <taxon>Alphaproteobacteria</taxon>
        <taxon>Rhodobacterales</taxon>
        <taxon>Roseobacteraceae</taxon>
        <taxon>Oceanicola</taxon>
    </lineage>
</organism>
<reference evidence="2 3" key="1">
    <citation type="journal article" date="2010" name="J. Bacteriol.">
        <title>Genome sequences of Oceanicola granulosus HTCC2516(T) and Oceanicola batsensis HTCC2597(TDelta).</title>
        <authorList>
            <person name="Thrash J.C."/>
            <person name="Cho J.C."/>
            <person name="Vergin K.L."/>
            <person name="Giovannoni S.J."/>
        </authorList>
    </citation>
    <scope>NUCLEOTIDE SEQUENCE [LARGE SCALE GENOMIC DNA]</scope>
    <source>
        <strain evidence="3">ATCC BAA-861 / DSM 15982 / KCTC 12143 / HTCC2516</strain>
    </source>
</reference>
<dbReference type="Gene3D" id="3.40.50.720">
    <property type="entry name" value="NAD(P)-binding Rossmann-like Domain"/>
    <property type="match status" value="1"/>
</dbReference>